<dbReference type="Proteomes" id="UP000193465">
    <property type="component" value="Unassembled WGS sequence"/>
</dbReference>
<name>A0A1X1TFP4_9MYCO</name>
<reference evidence="1 2" key="1">
    <citation type="submission" date="2016-01" db="EMBL/GenBank/DDBJ databases">
        <title>The new phylogeny of the genus Mycobacterium.</title>
        <authorList>
            <person name="Tarcisio F."/>
            <person name="Conor M."/>
            <person name="Antonella G."/>
            <person name="Elisabetta G."/>
            <person name="Giulia F.S."/>
            <person name="Sara T."/>
            <person name="Anna F."/>
            <person name="Clotilde B."/>
            <person name="Roberto B."/>
            <person name="Veronica D.S."/>
            <person name="Fabio R."/>
            <person name="Monica P."/>
            <person name="Olivier J."/>
            <person name="Enrico T."/>
            <person name="Nicola S."/>
        </authorList>
    </citation>
    <scope>NUCLEOTIDE SEQUENCE [LARGE SCALE GENOMIC DNA]</scope>
    <source>
        <strain evidence="1 2">ATCC 27353</strain>
    </source>
</reference>
<keyword evidence="2" id="KW-1185">Reference proteome</keyword>
<organism evidence="1 2">
    <name type="scientific">Mycolicibacter engbaekii</name>
    <dbReference type="NCBI Taxonomy" id="188915"/>
    <lineage>
        <taxon>Bacteria</taxon>
        <taxon>Bacillati</taxon>
        <taxon>Actinomycetota</taxon>
        <taxon>Actinomycetes</taxon>
        <taxon>Mycobacteriales</taxon>
        <taxon>Mycobacteriaceae</taxon>
        <taxon>Mycolicibacter</taxon>
    </lineage>
</organism>
<comment type="caution">
    <text evidence="1">The sequence shown here is derived from an EMBL/GenBank/DDBJ whole genome shotgun (WGS) entry which is preliminary data.</text>
</comment>
<dbReference type="AlphaFoldDB" id="A0A1X1TFP4"/>
<proteinExistence type="predicted"/>
<sequence length="71" mass="8092">MIGCRDEQTAIRPPIQFYEDHVHDALQFADIALIVSTLGHRIEFIEQQDTRSRLGVIQYRADITARGPQVA</sequence>
<evidence type="ECO:0000313" key="2">
    <source>
        <dbReference type="Proteomes" id="UP000193465"/>
    </source>
</evidence>
<protein>
    <submittedName>
        <fullName evidence="1">Uncharacterized protein</fullName>
    </submittedName>
</protein>
<gene>
    <name evidence="1" type="ORF">AWC02_15400</name>
</gene>
<dbReference type="EMBL" id="LQOT01000057">
    <property type="protein sequence ID" value="ORV43383.1"/>
    <property type="molecule type" value="Genomic_DNA"/>
</dbReference>
<accession>A0A1X1TFP4</accession>
<evidence type="ECO:0000313" key="1">
    <source>
        <dbReference type="EMBL" id="ORV43383.1"/>
    </source>
</evidence>